<reference evidence="2 3" key="1">
    <citation type="submission" date="2017-02" db="EMBL/GenBank/DDBJ databases">
        <authorList>
            <person name="Peterson S.W."/>
        </authorList>
    </citation>
    <scope>NUCLEOTIDE SEQUENCE [LARGE SCALE GENOMIC DNA]</scope>
    <source>
        <strain evidence="3">type strain: NCCB 100098</strain>
    </source>
</reference>
<dbReference type="PRINTS" id="PR00081">
    <property type="entry name" value="GDHRDH"/>
</dbReference>
<dbReference type="RefSeq" id="WP_080157439.1">
    <property type="nucleotide sequence ID" value="NZ_CP175534.1"/>
</dbReference>
<keyword evidence="2" id="KW-0560">Oxidoreductase</keyword>
<dbReference type="OrthoDB" id="9775864at2"/>
<dbReference type="PRINTS" id="PR00080">
    <property type="entry name" value="SDRFAMILY"/>
</dbReference>
<dbReference type="InterPro" id="IPR036291">
    <property type="entry name" value="NAD(P)-bd_dom_sf"/>
</dbReference>
<sequence>MSHSITQNVILVTGGAKGIGKGICQYLSNKNNIVIAIDIDIDAGHQLVADNPKIRFWPADVTNKNDLTTIINEITLQFGQLNGLVNNAAIANPYNTPLDLLPIDEWQRIIDVNLTAPLMVTQQCLSLLKASHGSVVNIASTRALQSEANTEAYSATKGGIVSLTHALAVSLGPEIKVNCVSPGWINATNDILSQSDHQQHISGRVGNTDDIAEVIELLICTQSGFITGQNFVIDGGMTKKMIYTE</sequence>
<dbReference type="PROSITE" id="PS00061">
    <property type="entry name" value="ADH_SHORT"/>
    <property type="match status" value="1"/>
</dbReference>
<dbReference type="SUPFAM" id="SSF51735">
    <property type="entry name" value="NAD(P)-binding Rossmann-fold domains"/>
    <property type="match status" value="1"/>
</dbReference>
<comment type="similarity">
    <text evidence="1">Belongs to the short-chain dehydrogenases/reductases (SDR) family.</text>
</comment>
<dbReference type="EMBL" id="FUZI01000003">
    <property type="protein sequence ID" value="SKC32490.1"/>
    <property type="molecule type" value="Genomic_DNA"/>
</dbReference>
<evidence type="ECO:0000313" key="3">
    <source>
        <dbReference type="Proteomes" id="UP000189966"/>
    </source>
</evidence>
<dbReference type="PANTHER" id="PTHR42760:SF40">
    <property type="entry name" value="3-OXOACYL-[ACYL-CARRIER-PROTEIN] REDUCTASE, CHLOROPLASTIC"/>
    <property type="match status" value="1"/>
</dbReference>
<organism evidence="2 3">
    <name type="scientific">Photobacterium piscicola</name>
    <dbReference type="NCBI Taxonomy" id="1378299"/>
    <lineage>
        <taxon>Bacteria</taxon>
        <taxon>Pseudomonadati</taxon>
        <taxon>Pseudomonadota</taxon>
        <taxon>Gammaproteobacteria</taxon>
        <taxon>Vibrionales</taxon>
        <taxon>Vibrionaceae</taxon>
        <taxon>Photobacterium</taxon>
    </lineage>
</organism>
<accession>A0A1T5I098</accession>
<gene>
    <name evidence="2" type="primary">cpnA</name>
    <name evidence="2" type="ORF">CZ809_02006</name>
</gene>
<dbReference type="GO" id="GO:0055041">
    <property type="term" value="F:cyclopentanol dehydrogenase activity"/>
    <property type="evidence" value="ECO:0007669"/>
    <property type="project" value="UniProtKB-EC"/>
</dbReference>
<dbReference type="EC" id="1.1.1.163" evidence="2"/>
<dbReference type="InterPro" id="IPR020904">
    <property type="entry name" value="Sc_DH/Rdtase_CS"/>
</dbReference>
<protein>
    <submittedName>
        <fullName evidence="2">Cyclopentanol dehydrogenase</fullName>
        <ecNumber evidence="2">1.1.1.163</ecNumber>
    </submittedName>
</protein>
<dbReference type="InterPro" id="IPR002347">
    <property type="entry name" value="SDR_fam"/>
</dbReference>
<evidence type="ECO:0000313" key="2">
    <source>
        <dbReference type="EMBL" id="SKC32490.1"/>
    </source>
</evidence>
<proteinExistence type="inferred from homology"/>
<dbReference type="GO" id="GO:0030497">
    <property type="term" value="P:fatty acid elongation"/>
    <property type="evidence" value="ECO:0007669"/>
    <property type="project" value="TreeGrafter"/>
</dbReference>
<dbReference type="PANTHER" id="PTHR42760">
    <property type="entry name" value="SHORT-CHAIN DEHYDROGENASES/REDUCTASES FAMILY MEMBER"/>
    <property type="match status" value="1"/>
</dbReference>
<dbReference type="AlphaFoldDB" id="A0A1T5I098"/>
<dbReference type="FunFam" id="3.40.50.720:FF:000084">
    <property type="entry name" value="Short-chain dehydrogenase reductase"/>
    <property type="match status" value="1"/>
</dbReference>
<name>A0A1T5I098_9GAMM</name>
<dbReference type="Proteomes" id="UP000189966">
    <property type="component" value="Unassembled WGS sequence"/>
</dbReference>
<dbReference type="Gene3D" id="3.40.50.720">
    <property type="entry name" value="NAD(P)-binding Rossmann-like Domain"/>
    <property type="match status" value="1"/>
</dbReference>
<evidence type="ECO:0000256" key="1">
    <source>
        <dbReference type="ARBA" id="ARBA00006484"/>
    </source>
</evidence>
<dbReference type="Pfam" id="PF13561">
    <property type="entry name" value="adh_short_C2"/>
    <property type="match status" value="1"/>
</dbReference>